<dbReference type="InterPro" id="IPR006015">
    <property type="entry name" value="Universal_stress_UspA"/>
</dbReference>
<protein>
    <submittedName>
        <fullName evidence="3">Universal stress protein</fullName>
    </submittedName>
</protein>
<reference evidence="3 4" key="1">
    <citation type="submission" date="2024-08" db="EMBL/GenBank/DDBJ databases">
        <title>Two novel Cytobacillus novel species.</title>
        <authorList>
            <person name="Liu G."/>
        </authorList>
    </citation>
    <scope>NUCLEOTIDE SEQUENCE [LARGE SCALE GENOMIC DNA]</scope>
    <source>
        <strain evidence="3 4">FJAT-54145</strain>
    </source>
</reference>
<evidence type="ECO:0000259" key="2">
    <source>
        <dbReference type="Pfam" id="PF00582"/>
    </source>
</evidence>
<name>A0ABW6KB69_9BACI</name>
<accession>A0ABW6KB69</accession>
<evidence type="ECO:0000313" key="4">
    <source>
        <dbReference type="Proteomes" id="UP001601059"/>
    </source>
</evidence>
<dbReference type="PRINTS" id="PR01438">
    <property type="entry name" value="UNVRSLSTRESS"/>
</dbReference>
<evidence type="ECO:0000313" key="3">
    <source>
        <dbReference type="EMBL" id="MFE8700170.1"/>
    </source>
</evidence>
<dbReference type="SUPFAM" id="SSF52402">
    <property type="entry name" value="Adenine nucleotide alpha hydrolases-like"/>
    <property type="match status" value="1"/>
</dbReference>
<sequence>MDTNFKRILVAYEDTLGGNKALDLGIALNKINKESTLIVAHVFQEQVKNVPTPEAEKVIDTVRTNGYLLEGIQVPPLSVENTEHSNHVKVENSLDEVLFKLKETLKAENVQALYNTLEGNPAESLCDFAAAQDADILIVGKSNKSGIKEMFLGSISEKIANEAPCHVLIAK</sequence>
<dbReference type="PANTHER" id="PTHR46268:SF6">
    <property type="entry name" value="UNIVERSAL STRESS PROTEIN UP12"/>
    <property type="match status" value="1"/>
</dbReference>
<comment type="similarity">
    <text evidence="1">Belongs to the universal stress protein A family.</text>
</comment>
<dbReference type="RefSeq" id="WP_389359115.1">
    <property type="nucleotide sequence ID" value="NZ_JBIACK010000002.1"/>
</dbReference>
<dbReference type="Gene3D" id="3.40.50.620">
    <property type="entry name" value="HUPs"/>
    <property type="match status" value="1"/>
</dbReference>
<dbReference type="CDD" id="cd00293">
    <property type="entry name" value="USP-like"/>
    <property type="match status" value="1"/>
</dbReference>
<dbReference type="Pfam" id="PF00582">
    <property type="entry name" value="Usp"/>
    <property type="match status" value="1"/>
</dbReference>
<comment type="caution">
    <text evidence="3">The sequence shown here is derived from an EMBL/GenBank/DDBJ whole genome shotgun (WGS) entry which is preliminary data.</text>
</comment>
<dbReference type="Proteomes" id="UP001601059">
    <property type="component" value="Unassembled WGS sequence"/>
</dbReference>
<dbReference type="InterPro" id="IPR006016">
    <property type="entry name" value="UspA"/>
</dbReference>
<proteinExistence type="inferred from homology"/>
<gene>
    <name evidence="3" type="ORF">ACFYKX_06085</name>
</gene>
<keyword evidence="4" id="KW-1185">Reference proteome</keyword>
<organism evidence="3 4">
    <name type="scientific">Cytobacillus spartinae</name>
    <dbReference type="NCBI Taxonomy" id="3299023"/>
    <lineage>
        <taxon>Bacteria</taxon>
        <taxon>Bacillati</taxon>
        <taxon>Bacillota</taxon>
        <taxon>Bacilli</taxon>
        <taxon>Bacillales</taxon>
        <taxon>Bacillaceae</taxon>
        <taxon>Cytobacillus</taxon>
    </lineage>
</organism>
<dbReference type="EMBL" id="JBIACK010000002">
    <property type="protein sequence ID" value="MFE8700170.1"/>
    <property type="molecule type" value="Genomic_DNA"/>
</dbReference>
<dbReference type="InterPro" id="IPR014729">
    <property type="entry name" value="Rossmann-like_a/b/a_fold"/>
</dbReference>
<feature type="domain" description="UspA" evidence="2">
    <location>
        <begin position="5"/>
        <end position="171"/>
    </location>
</feature>
<dbReference type="PANTHER" id="PTHR46268">
    <property type="entry name" value="STRESS RESPONSE PROTEIN NHAX"/>
    <property type="match status" value="1"/>
</dbReference>
<evidence type="ECO:0000256" key="1">
    <source>
        <dbReference type="ARBA" id="ARBA00008791"/>
    </source>
</evidence>